<keyword evidence="2 4" id="KW-0238">DNA-binding</keyword>
<evidence type="ECO:0000256" key="2">
    <source>
        <dbReference type="ARBA" id="ARBA00023125"/>
    </source>
</evidence>
<organism evidence="6 7">
    <name type="scientific">Rhodococcus tukisamuensis</name>
    <dbReference type="NCBI Taxonomy" id="168276"/>
    <lineage>
        <taxon>Bacteria</taxon>
        <taxon>Bacillati</taxon>
        <taxon>Actinomycetota</taxon>
        <taxon>Actinomycetes</taxon>
        <taxon>Mycobacteriales</taxon>
        <taxon>Nocardiaceae</taxon>
        <taxon>Rhodococcus</taxon>
    </lineage>
</organism>
<proteinExistence type="predicted"/>
<dbReference type="STRING" id="168276.SAMN05444580_103262"/>
<reference evidence="6 7" key="1">
    <citation type="submission" date="2016-10" db="EMBL/GenBank/DDBJ databases">
        <authorList>
            <person name="de Groot N.N."/>
        </authorList>
    </citation>
    <scope>NUCLEOTIDE SEQUENCE [LARGE SCALE GENOMIC DNA]</scope>
    <source>
        <strain evidence="6 7">JCM 11308</strain>
    </source>
</reference>
<dbReference type="SUPFAM" id="SSF48498">
    <property type="entry name" value="Tetracyclin repressor-like, C-terminal domain"/>
    <property type="match status" value="1"/>
</dbReference>
<dbReference type="PROSITE" id="PS50977">
    <property type="entry name" value="HTH_TETR_2"/>
    <property type="match status" value="1"/>
</dbReference>
<dbReference type="Proteomes" id="UP000199417">
    <property type="component" value="Unassembled WGS sequence"/>
</dbReference>
<dbReference type="GO" id="GO:0003700">
    <property type="term" value="F:DNA-binding transcription factor activity"/>
    <property type="evidence" value="ECO:0007669"/>
    <property type="project" value="TreeGrafter"/>
</dbReference>
<feature type="domain" description="HTH tetR-type" evidence="5">
    <location>
        <begin position="11"/>
        <end position="71"/>
    </location>
</feature>
<gene>
    <name evidence="6" type="ORF">SAMN05444580_103262</name>
</gene>
<feature type="DNA-binding region" description="H-T-H motif" evidence="4">
    <location>
        <begin position="34"/>
        <end position="53"/>
    </location>
</feature>
<dbReference type="InterPro" id="IPR009057">
    <property type="entry name" value="Homeodomain-like_sf"/>
</dbReference>
<dbReference type="EMBL" id="FNAB01000003">
    <property type="protein sequence ID" value="SDD20069.1"/>
    <property type="molecule type" value="Genomic_DNA"/>
</dbReference>
<keyword evidence="7" id="KW-1185">Reference proteome</keyword>
<evidence type="ECO:0000256" key="4">
    <source>
        <dbReference type="PROSITE-ProRule" id="PRU00335"/>
    </source>
</evidence>
<accession>A0A1G6STG5</accession>
<dbReference type="AlphaFoldDB" id="A0A1G6STG5"/>
<dbReference type="InterPro" id="IPR050109">
    <property type="entry name" value="HTH-type_TetR-like_transc_reg"/>
</dbReference>
<evidence type="ECO:0000256" key="3">
    <source>
        <dbReference type="ARBA" id="ARBA00023163"/>
    </source>
</evidence>
<dbReference type="Pfam" id="PF00440">
    <property type="entry name" value="TetR_N"/>
    <property type="match status" value="1"/>
</dbReference>
<name>A0A1G6STG5_9NOCA</name>
<protein>
    <submittedName>
        <fullName evidence="6">DNA-binding transcriptional regulator, AcrR family</fullName>
    </submittedName>
</protein>
<sequence length="200" mass="21131">MLSGNDGAGIADPPLELVRVAAECVRRNGVRGFRLSEVATSAGVSRGTVYNAFGDKQAAINAGLAYLCSAFIDGLAAAVTPKETLRSQVGEAAALIYQHATTPQALVPPLRTESIIATLLEHYGDQLCRTWAAFWATLVADAQRRGEVDAGLDTMHAGDLIVRVLLSLEILPFSVAGFSSADDARTRIGDLMLDGLAPRH</sequence>
<evidence type="ECO:0000256" key="1">
    <source>
        <dbReference type="ARBA" id="ARBA00023015"/>
    </source>
</evidence>
<keyword evidence="3" id="KW-0804">Transcription</keyword>
<dbReference type="GO" id="GO:0000976">
    <property type="term" value="F:transcription cis-regulatory region binding"/>
    <property type="evidence" value="ECO:0007669"/>
    <property type="project" value="TreeGrafter"/>
</dbReference>
<dbReference type="RefSeq" id="WP_072843508.1">
    <property type="nucleotide sequence ID" value="NZ_FNAB01000003.1"/>
</dbReference>
<evidence type="ECO:0000259" key="5">
    <source>
        <dbReference type="PROSITE" id="PS50977"/>
    </source>
</evidence>
<dbReference type="InterPro" id="IPR001647">
    <property type="entry name" value="HTH_TetR"/>
</dbReference>
<keyword evidence="1" id="KW-0805">Transcription regulation</keyword>
<evidence type="ECO:0000313" key="6">
    <source>
        <dbReference type="EMBL" id="SDD20069.1"/>
    </source>
</evidence>
<dbReference type="SUPFAM" id="SSF46689">
    <property type="entry name" value="Homeodomain-like"/>
    <property type="match status" value="1"/>
</dbReference>
<evidence type="ECO:0000313" key="7">
    <source>
        <dbReference type="Proteomes" id="UP000199417"/>
    </source>
</evidence>
<dbReference type="Gene3D" id="1.10.357.10">
    <property type="entry name" value="Tetracycline Repressor, domain 2"/>
    <property type="match status" value="1"/>
</dbReference>
<dbReference type="PANTHER" id="PTHR30055">
    <property type="entry name" value="HTH-TYPE TRANSCRIPTIONAL REGULATOR RUTR"/>
    <property type="match status" value="1"/>
</dbReference>
<dbReference type="PANTHER" id="PTHR30055:SF234">
    <property type="entry name" value="HTH-TYPE TRANSCRIPTIONAL REGULATOR BETI"/>
    <property type="match status" value="1"/>
</dbReference>
<dbReference type="InterPro" id="IPR036271">
    <property type="entry name" value="Tet_transcr_reg_TetR-rel_C_sf"/>
</dbReference>